<protein>
    <submittedName>
        <fullName evidence="2">Uncharacterized protein</fullName>
    </submittedName>
</protein>
<accession>A0AAV4N6I0</accession>
<dbReference type="Proteomes" id="UP001054945">
    <property type="component" value="Unassembled WGS sequence"/>
</dbReference>
<evidence type="ECO:0000313" key="3">
    <source>
        <dbReference type="Proteomes" id="UP001054945"/>
    </source>
</evidence>
<keyword evidence="3" id="KW-1185">Reference proteome</keyword>
<reference evidence="2 3" key="1">
    <citation type="submission" date="2021-06" db="EMBL/GenBank/DDBJ databases">
        <title>Caerostris extrusa draft genome.</title>
        <authorList>
            <person name="Kono N."/>
            <person name="Arakawa K."/>
        </authorList>
    </citation>
    <scope>NUCLEOTIDE SEQUENCE [LARGE SCALE GENOMIC DNA]</scope>
</reference>
<name>A0AAV4N6I0_CAEEX</name>
<feature type="compositionally biased region" description="Basic and acidic residues" evidence="1">
    <location>
        <begin position="38"/>
        <end position="50"/>
    </location>
</feature>
<evidence type="ECO:0000313" key="2">
    <source>
        <dbReference type="EMBL" id="GIX79034.1"/>
    </source>
</evidence>
<feature type="region of interest" description="Disordered" evidence="1">
    <location>
        <begin position="25"/>
        <end position="50"/>
    </location>
</feature>
<evidence type="ECO:0000256" key="1">
    <source>
        <dbReference type="SAM" id="MobiDB-lite"/>
    </source>
</evidence>
<dbReference type="AlphaFoldDB" id="A0AAV4N6I0"/>
<sequence length="71" mass="8224">MPICTEDLPQKTILEKTARIETDLQYGHNNVSSPPPYSREDSTSILNDRRRNSGCNRRLWKVGDEKRLLLP</sequence>
<proteinExistence type="predicted"/>
<organism evidence="2 3">
    <name type="scientific">Caerostris extrusa</name>
    <name type="common">Bark spider</name>
    <name type="synonym">Caerostris bankana</name>
    <dbReference type="NCBI Taxonomy" id="172846"/>
    <lineage>
        <taxon>Eukaryota</taxon>
        <taxon>Metazoa</taxon>
        <taxon>Ecdysozoa</taxon>
        <taxon>Arthropoda</taxon>
        <taxon>Chelicerata</taxon>
        <taxon>Arachnida</taxon>
        <taxon>Araneae</taxon>
        <taxon>Araneomorphae</taxon>
        <taxon>Entelegynae</taxon>
        <taxon>Araneoidea</taxon>
        <taxon>Araneidae</taxon>
        <taxon>Caerostris</taxon>
    </lineage>
</organism>
<dbReference type="EMBL" id="BPLR01002891">
    <property type="protein sequence ID" value="GIX79034.1"/>
    <property type="molecule type" value="Genomic_DNA"/>
</dbReference>
<gene>
    <name evidence="2" type="ORF">CEXT_415561</name>
</gene>
<comment type="caution">
    <text evidence="2">The sequence shown here is derived from an EMBL/GenBank/DDBJ whole genome shotgun (WGS) entry which is preliminary data.</text>
</comment>